<evidence type="ECO:0000313" key="1">
    <source>
        <dbReference type="Proteomes" id="UP000050795"/>
    </source>
</evidence>
<dbReference type="AlphaFoldDB" id="A0AA85JBH2"/>
<reference evidence="1" key="1">
    <citation type="submission" date="2022-06" db="EMBL/GenBank/DDBJ databases">
        <authorList>
            <person name="Berger JAMES D."/>
            <person name="Berger JAMES D."/>
        </authorList>
    </citation>
    <scope>NUCLEOTIDE SEQUENCE [LARGE SCALE GENOMIC DNA]</scope>
</reference>
<dbReference type="WBParaSite" id="TREG1_15280.1">
    <property type="protein sequence ID" value="TREG1_15280.1"/>
    <property type="gene ID" value="TREG1_15280"/>
</dbReference>
<proteinExistence type="predicted"/>
<name>A0AA85JBH2_TRIRE</name>
<organism evidence="1 2">
    <name type="scientific">Trichobilharzia regenti</name>
    <name type="common">Nasal bird schistosome</name>
    <dbReference type="NCBI Taxonomy" id="157069"/>
    <lineage>
        <taxon>Eukaryota</taxon>
        <taxon>Metazoa</taxon>
        <taxon>Spiralia</taxon>
        <taxon>Lophotrochozoa</taxon>
        <taxon>Platyhelminthes</taxon>
        <taxon>Trematoda</taxon>
        <taxon>Digenea</taxon>
        <taxon>Strigeidida</taxon>
        <taxon>Schistosomatoidea</taxon>
        <taxon>Schistosomatidae</taxon>
        <taxon>Trichobilharzia</taxon>
    </lineage>
</organism>
<protein>
    <submittedName>
        <fullName evidence="2">PRESAN domain-containing protein</fullName>
    </submittedName>
</protein>
<reference evidence="2" key="2">
    <citation type="submission" date="2023-11" db="UniProtKB">
        <authorList>
            <consortium name="WormBaseParasite"/>
        </authorList>
    </citation>
    <scope>IDENTIFICATION</scope>
</reference>
<evidence type="ECO:0000313" key="2">
    <source>
        <dbReference type="WBParaSite" id="TREG1_15280.1"/>
    </source>
</evidence>
<sequence length="256" mass="29643">MFVSYLDDSSYCKNFTTNDDSKSYTSGEAKELFRYLNKITSYIKTKHNIEQLNNTFLGLSWTKSNSLYDRLRKSLNSSMIIMNTFLVSMILSKINHNSLTETDCHNKDENIENLKSLKYPTIVADNKRYTAVNMKKNSILLKLIHIVLISMLLNESLISVSKNLCIDAMRLPEPEFDLSPTSSSFESDSHRVPPLWIDPPVVKFIKTHKDDLGETLQSEKKIRQRVSSIFQDKQAIQNLLREMNAYYLTYGRPRYG</sequence>
<keyword evidence="1" id="KW-1185">Reference proteome</keyword>
<dbReference type="Proteomes" id="UP000050795">
    <property type="component" value="Unassembled WGS sequence"/>
</dbReference>
<accession>A0AA85JBH2</accession>